<dbReference type="Gramene" id="MELO3C035023.2.1">
    <property type="protein sequence ID" value="MELO3C035023.2.1"/>
    <property type="gene ID" value="MELO3C035023.2"/>
</dbReference>
<proteinExistence type="predicted"/>
<protein>
    <submittedName>
        <fullName evidence="1">Uncharacterized protein</fullName>
    </submittedName>
</protein>
<reference evidence="1" key="1">
    <citation type="submission" date="2023-03" db="UniProtKB">
        <authorList>
            <consortium name="EnsemblPlants"/>
        </authorList>
    </citation>
    <scope>IDENTIFICATION</scope>
</reference>
<organism evidence="1">
    <name type="scientific">Cucumis melo</name>
    <name type="common">Muskmelon</name>
    <dbReference type="NCBI Taxonomy" id="3656"/>
    <lineage>
        <taxon>Eukaryota</taxon>
        <taxon>Viridiplantae</taxon>
        <taxon>Streptophyta</taxon>
        <taxon>Embryophyta</taxon>
        <taxon>Tracheophyta</taxon>
        <taxon>Spermatophyta</taxon>
        <taxon>Magnoliopsida</taxon>
        <taxon>eudicotyledons</taxon>
        <taxon>Gunneridae</taxon>
        <taxon>Pentapetalae</taxon>
        <taxon>rosids</taxon>
        <taxon>fabids</taxon>
        <taxon>Cucurbitales</taxon>
        <taxon>Cucurbitaceae</taxon>
        <taxon>Benincaseae</taxon>
        <taxon>Cucumis</taxon>
    </lineage>
</organism>
<dbReference type="EnsemblPlants" id="MELO3C035023.2.1">
    <property type="protein sequence ID" value="MELO3C035023.2.1"/>
    <property type="gene ID" value="MELO3C035023.2"/>
</dbReference>
<accession>A0A9I9ELF0</accession>
<evidence type="ECO:0000313" key="1">
    <source>
        <dbReference type="EnsemblPlants" id="MELO3C035023.2.1"/>
    </source>
</evidence>
<sequence>MSSNDPRLTDYTLLARPNQHSLKPHKYAALDFNGATELVKDKKIAIFGFQKSALELIREFTNLIDNFQYSSNSLQFISSSISMFLITNPLNGQPWGIHIDYLFASRFAELLIHKPSEGFLLYLLAVLLAPIMVDHEVGRIPREEDKNGQIRYAVLSERFYERVEEGSIVLKKAPSFSFCEEVLDVMEQRELILLLHN</sequence>
<dbReference type="AlphaFoldDB" id="A0A9I9ELF0"/>
<name>A0A9I9ELF0_CUCME</name>